<proteinExistence type="predicted"/>
<keyword evidence="1" id="KW-0732">Signal</keyword>
<feature type="chain" id="PRO_5044728614" evidence="1">
    <location>
        <begin position="26"/>
        <end position="211"/>
    </location>
</feature>
<dbReference type="AlphaFoldDB" id="A6JLE4"/>
<dbReference type="OrthoDB" id="8434774at2759"/>
<dbReference type="Proteomes" id="UP000234681">
    <property type="component" value="Chromosome 11"/>
</dbReference>
<feature type="signal peptide" evidence="1">
    <location>
        <begin position="1"/>
        <end position="25"/>
    </location>
</feature>
<dbReference type="PANTHER" id="PTHR35658">
    <property type="entry name" value="RCG58666, ISOFORM CRA_A"/>
    <property type="match status" value="1"/>
</dbReference>
<accession>A6JLE4</accession>
<dbReference type="CTD" id="56245"/>
<dbReference type="EMBL" id="CH473989">
    <property type="protein sequence ID" value="EDM10709.1"/>
    <property type="molecule type" value="Genomic_DNA"/>
</dbReference>
<gene>
    <name evidence="3" type="primary">Epcip</name>
    <name evidence="3" type="synonym">C11h21orf62</name>
    <name evidence="3" type="synonym">RGD1562726</name>
    <name evidence="2" type="ORF">rCG_58666</name>
</gene>
<name>A6JLE4_RAT</name>
<evidence type="ECO:0000313" key="2">
    <source>
        <dbReference type="EMBL" id="EDM10709.1"/>
    </source>
</evidence>
<evidence type="ECO:0000256" key="1">
    <source>
        <dbReference type="SAM" id="SignalP"/>
    </source>
</evidence>
<dbReference type="Pfam" id="PF15137">
    <property type="entry name" value="ECPIP"/>
    <property type="match status" value="1"/>
</dbReference>
<reference evidence="2" key="2">
    <citation type="submission" date="2005-07" db="EMBL/GenBank/DDBJ databases">
        <authorList>
            <person name="Mural R.J."/>
            <person name="Li P.W."/>
            <person name="Adams M.D."/>
            <person name="Amanatides P.G."/>
            <person name="Baden-Tillson H."/>
            <person name="Barnstead M."/>
            <person name="Chin S.H."/>
            <person name="Dew I."/>
            <person name="Evans C.A."/>
            <person name="Ferriera S."/>
            <person name="Flanigan M."/>
            <person name="Fosler C."/>
            <person name="Glodek A."/>
            <person name="Gu Z."/>
            <person name="Holt R.A."/>
            <person name="Jennings D."/>
            <person name="Kraft C.L."/>
            <person name="Lu F."/>
            <person name="Nguyen T."/>
            <person name="Nusskern D.R."/>
            <person name="Pfannkoch C.M."/>
            <person name="Sitter C."/>
            <person name="Sutton G.G."/>
            <person name="Venter J.C."/>
            <person name="Wang Z."/>
            <person name="Woodage T."/>
            <person name="Zheng X.H."/>
            <person name="Zhong F."/>
        </authorList>
    </citation>
    <scope>NUCLEOTIDE SEQUENCE</scope>
    <source>
        <strain evidence="2">BN</strain>
    </source>
</reference>
<sequence length="211" mass="23442">MTAPSSFCLLLGALGIFALGRFAEGQSRTLIFTKGNTIRNCSCPADIRDCDYSLANLMCSCKSVLPLAMEQTSYHGHLTIWFTDISTLGHLLKFTLVQDLKLSLCGSNTFPTKYLAVCGLKRLHINTEAKHPSGEQSILIHNGREGSSLYKGWQTRVFISLLDVALFNRDSSLKSYSIDDISSLTGDFPDFSYFITFPVPNNRSYLVTVIY</sequence>
<dbReference type="AGR" id="RGD:1562726"/>
<dbReference type="GO" id="GO:0140494">
    <property type="term" value="C:migrasome"/>
    <property type="evidence" value="ECO:0007669"/>
    <property type="project" value="Ensembl"/>
</dbReference>
<protein>
    <submittedName>
        <fullName evidence="2">RCG58666, isoform CRA_a</fullName>
    </submittedName>
</protein>
<dbReference type="GO" id="GO:0160040">
    <property type="term" value="P:mitocytosis"/>
    <property type="evidence" value="ECO:0007669"/>
    <property type="project" value="Ensembl"/>
</dbReference>
<dbReference type="GO" id="GO:0042802">
    <property type="term" value="F:identical protein binding"/>
    <property type="evidence" value="ECO:0007669"/>
    <property type="project" value="Ensembl"/>
</dbReference>
<reference evidence="2" key="1">
    <citation type="journal article" date="2005" name="Genome Res.">
        <title>Gene and alternative splicing annotation with AIR.</title>
        <authorList>
            <person name="Florea L."/>
            <person name="Di Francesco V."/>
            <person name="Miller J."/>
            <person name="Turner R."/>
            <person name="Yao A."/>
            <person name="Harris M."/>
            <person name="Walenz B."/>
            <person name="Mobarry C."/>
            <person name="Merkulov G.V."/>
            <person name="Charlab R."/>
            <person name="Dew I."/>
            <person name="Deng Z."/>
            <person name="Istrail S."/>
            <person name="Li P."/>
            <person name="Sutton G."/>
        </authorList>
    </citation>
    <scope>NUCLEOTIDE SEQUENCE</scope>
    <source>
        <strain evidence="2">BN</strain>
    </source>
</reference>
<dbReference type="KEGG" id="rno:498060"/>
<dbReference type="PANTHER" id="PTHR35658:SF1">
    <property type="entry name" value="CHROMOSOME 21 OPEN READING FRAME 62"/>
    <property type="match status" value="1"/>
</dbReference>
<dbReference type="GO" id="GO:0070062">
    <property type="term" value="C:extracellular exosome"/>
    <property type="evidence" value="ECO:0007669"/>
    <property type="project" value="Ensembl"/>
</dbReference>
<dbReference type="RGD" id="1562726">
    <property type="gene designation" value="Epcip"/>
</dbReference>
<dbReference type="EMBL" id="CH473989">
    <property type="protein sequence ID" value="EDM10710.1"/>
    <property type="molecule type" value="Genomic_DNA"/>
</dbReference>
<dbReference type="InterPro" id="IPR029250">
    <property type="entry name" value="ECPIP"/>
</dbReference>
<organism evidence="2">
    <name type="scientific">Rattus norvegicus</name>
    <name type="common">Rat</name>
    <dbReference type="NCBI Taxonomy" id="10116"/>
    <lineage>
        <taxon>Eukaryota</taxon>
        <taxon>Metazoa</taxon>
        <taxon>Chordata</taxon>
        <taxon>Craniata</taxon>
        <taxon>Vertebrata</taxon>
        <taxon>Euteleostomi</taxon>
        <taxon>Mammalia</taxon>
        <taxon>Eutheria</taxon>
        <taxon>Euarchontoglires</taxon>
        <taxon>Glires</taxon>
        <taxon>Rodentia</taxon>
        <taxon>Myomorpha</taxon>
        <taxon>Muroidea</taxon>
        <taxon>Muridae</taxon>
        <taxon>Murinae</taxon>
        <taxon>Rattus</taxon>
    </lineage>
</organism>
<evidence type="ECO:0000313" key="3">
    <source>
        <dbReference type="RGD" id="1562726"/>
    </source>
</evidence>
<dbReference type="GeneID" id="498060"/>
<dbReference type="OMA" id="VWFKELW"/>
<dbReference type="RefSeq" id="NP_001102522.1">
    <property type="nucleotide sequence ID" value="NM_001109052.2"/>
</dbReference>